<evidence type="ECO:0000256" key="5">
    <source>
        <dbReference type="HAMAP-Rule" id="MF_03043"/>
    </source>
</evidence>
<evidence type="ECO:0000259" key="6">
    <source>
        <dbReference type="Pfam" id="PF01702"/>
    </source>
</evidence>
<dbReference type="PANTHER" id="PTHR46064">
    <property type="entry name" value="QUEUINE TRNA-RIBOSYLTRANSFERASE ACCESSORY SUBUNIT 2"/>
    <property type="match status" value="1"/>
</dbReference>
<gene>
    <name evidence="7" type="ORF">I7I51_07673</name>
</gene>
<dbReference type="GO" id="GO:0006400">
    <property type="term" value="P:tRNA modification"/>
    <property type="evidence" value="ECO:0007669"/>
    <property type="project" value="InterPro"/>
</dbReference>
<evidence type="ECO:0000256" key="2">
    <source>
        <dbReference type="ARBA" id="ARBA00022694"/>
    </source>
</evidence>
<evidence type="ECO:0000256" key="3">
    <source>
        <dbReference type="ARBA" id="ARBA00022723"/>
    </source>
</evidence>
<dbReference type="GO" id="GO:0005737">
    <property type="term" value="C:cytoplasm"/>
    <property type="evidence" value="ECO:0007669"/>
    <property type="project" value="UniProtKB-SubCell"/>
</dbReference>
<comment type="similarity">
    <text evidence="5">Belongs to the queuine tRNA-ribosyltransferase family. QTRT2 subfamily.</text>
</comment>
<dbReference type="FunFam" id="3.20.20.105:FF:000007">
    <property type="entry name" value="Queuine tRNA-ribosyltransferase accessory subunit 2"/>
    <property type="match status" value="1"/>
</dbReference>
<dbReference type="Proteomes" id="UP000663671">
    <property type="component" value="Chromosome 2"/>
</dbReference>
<accession>A0A8A1LYG0</accession>
<comment type="subunit">
    <text evidence="5">Heterodimer of a catalytic subunit and an accessory subunit.</text>
</comment>
<feature type="domain" description="tRNA-guanine(15) transglycosylase-like" evidence="6">
    <location>
        <begin position="131"/>
        <end position="430"/>
    </location>
</feature>
<dbReference type="NCBIfam" id="TIGR00449">
    <property type="entry name" value="tgt_general"/>
    <property type="match status" value="1"/>
</dbReference>
<keyword evidence="1 5" id="KW-0963">Cytoplasm</keyword>
<comment type="cofactor">
    <cofactor evidence="5">
        <name>Zn(2+)</name>
        <dbReference type="ChEBI" id="CHEBI:29105"/>
    </cofactor>
    <text evidence="5">Binds 1 zinc ion per subunit.</text>
</comment>
<dbReference type="InterPro" id="IPR050852">
    <property type="entry name" value="Queuine_tRNA-ribosyltrfase"/>
</dbReference>
<reference evidence="7" key="1">
    <citation type="submission" date="2021-01" db="EMBL/GenBank/DDBJ databases">
        <title>Chromosome-level genome assembly of a human fungal pathogen reveals clustering of transcriptionally co-regulated genes.</title>
        <authorList>
            <person name="Voorhies M."/>
            <person name="Cohen S."/>
            <person name="Shea T.P."/>
            <person name="Petrus S."/>
            <person name="Munoz J.F."/>
            <person name="Poplawski S."/>
            <person name="Goldman W.E."/>
            <person name="Michael T."/>
            <person name="Cuomo C.A."/>
            <person name="Sil A."/>
            <person name="Beyhan S."/>
        </authorList>
    </citation>
    <scope>NUCLEOTIDE SEQUENCE</scope>
    <source>
        <strain evidence="7">WU24</strain>
    </source>
</reference>
<feature type="binding site" evidence="5">
    <location>
        <position position="371"/>
    </location>
    <ligand>
        <name>Zn(2+)</name>
        <dbReference type="ChEBI" id="CHEBI:29105"/>
    </ligand>
</feature>
<dbReference type="VEuPathDB" id="FungiDB:I7I51_07673"/>
<feature type="binding site" evidence="5">
    <location>
        <position position="366"/>
    </location>
    <ligand>
        <name>Zn(2+)</name>
        <dbReference type="ChEBI" id="CHEBI:29105"/>
    </ligand>
</feature>
<name>A0A8A1LYG0_AJECA</name>
<dbReference type="Gene3D" id="3.20.20.105">
    <property type="entry name" value="Queuine tRNA-ribosyltransferase-like"/>
    <property type="match status" value="1"/>
</dbReference>
<evidence type="ECO:0000256" key="4">
    <source>
        <dbReference type="ARBA" id="ARBA00022833"/>
    </source>
</evidence>
<dbReference type="HAMAP" id="MF_03043">
    <property type="entry name" value="QTRT2"/>
    <property type="match status" value="1"/>
</dbReference>
<feature type="binding site" evidence="5">
    <location>
        <position position="397"/>
    </location>
    <ligand>
        <name>Zn(2+)</name>
        <dbReference type="ChEBI" id="CHEBI:29105"/>
    </ligand>
</feature>
<evidence type="ECO:0000256" key="1">
    <source>
        <dbReference type="ARBA" id="ARBA00022490"/>
    </source>
</evidence>
<dbReference type="GO" id="GO:0008479">
    <property type="term" value="F:tRNA-guanosine(34) queuine transglycosylase activity"/>
    <property type="evidence" value="ECO:0007669"/>
    <property type="project" value="UniProtKB-UniRule"/>
</dbReference>
<sequence>MQPESLAEPPDEMFSFSLLGSTPTLLAPRLGRLSLTGRKPIQTPNHVPITSRGVLPHVSHDIMYDRMSIGSLYAAFEDCKMDSCPFNLTLNARTYLSRSNNAAHWSSLVAEKGHRSIPPIYQIPTQPFESALRKFICQHEDLLLILGPRRVPPVPCPTPNSSNSVTILSSVGYRQLETEQYIEAIQKLQPDIAVGLSDLSSKPPGVKRRERMVDRTHAWTRDAIDRLYDKQDEGNFVSLFLAPLLPLDKEQQMLYIEELEDEMRQNVAGFAVYDTHSTSAIPESMSALVRLSLSETKTPREILKEVSLGIDLSTVPFVGEASDAGIALDFGFPSLARDVETDVRPLGIDMWPATHAADMSPLSRSCKCYTCQKFSRAYIRHLLHAKEMLSWTLLQIHNYHVLDNFYVAIRDSIARGTFDEDVAKFERAYEPELPRQSGQGPRLRGYQFKGEAGAKPKNPKVYGRLDQITTAPTQSGSSIVTPNVDAHGFAANTTF</sequence>
<dbReference type="InterPro" id="IPR028592">
    <property type="entry name" value="QTRTD1"/>
</dbReference>
<feature type="binding site" evidence="5">
    <location>
        <position position="368"/>
    </location>
    <ligand>
        <name>Zn(2+)</name>
        <dbReference type="ChEBI" id="CHEBI:29105"/>
    </ligand>
</feature>
<dbReference type="PANTHER" id="PTHR46064:SF1">
    <property type="entry name" value="QUEUINE TRNA-RIBOSYLTRANSFERASE ACCESSORY SUBUNIT 2"/>
    <property type="match status" value="1"/>
</dbReference>
<dbReference type="GO" id="GO:0046872">
    <property type="term" value="F:metal ion binding"/>
    <property type="evidence" value="ECO:0007669"/>
    <property type="project" value="UniProtKB-KW"/>
</dbReference>
<protein>
    <recommendedName>
        <fullName evidence="5">Queuine tRNA-ribosyltransferase accessory subunit 2</fullName>
    </recommendedName>
    <alternativeName>
        <fullName evidence="5">Queuine tRNA-ribosyltransferase domain-containing protein 1</fullName>
    </alternativeName>
</protein>
<keyword evidence="4 5" id="KW-0862">Zinc</keyword>
<dbReference type="AlphaFoldDB" id="A0A8A1LYG0"/>
<dbReference type="InterPro" id="IPR002616">
    <property type="entry name" value="tRNA_ribo_trans-like"/>
</dbReference>
<proteinExistence type="inferred from homology"/>
<dbReference type="Pfam" id="PF01702">
    <property type="entry name" value="TGT"/>
    <property type="match status" value="1"/>
</dbReference>
<keyword evidence="2 5" id="KW-0819">tRNA processing</keyword>
<evidence type="ECO:0000313" key="8">
    <source>
        <dbReference type="Proteomes" id="UP000663671"/>
    </source>
</evidence>
<dbReference type="OrthoDB" id="27601at2759"/>
<comment type="subcellular location">
    <subcellularLocation>
        <location evidence="5">Cytoplasm</location>
    </subcellularLocation>
</comment>
<dbReference type="InterPro" id="IPR036511">
    <property type="entry name" value="TGT-like_sf"/>
</dbReference>
<keyword evidence="3 5" id="KW-0479">Metal-binding</keyword>
<comment type="function">
    <text evidence="5">Non-catalytic subunit of the queuine tRNA-ribosyltransferase (TGT) that catalyzes the base-exchange of a guanine (G) residue with queuine (Q) at position 34 (anticodon wobble position) in tRNAs with GU(N) anticodons (tRNA-Asp, -Asn, -His and -Tyr), resulting in the hypermodified nucleoside queuosine (7-(((4,5-cis-dihydroxy-2-cyclopenten-1-yl)amino)methyl)-7-deazaguanosine).</text>
</comment>
<dbReference type="EMBL" id="CP069109">
    <property type="protein sequence ID" value="QSS58250.1"/>
    <property type="molecule type" value="Genomic_DNA"/>
</dbReference>
<organism evidence="7 8">
    <name type="scientific">Ajellomyces capsulatus</name>
    <name type="common">Darling's disease fungus</name>
    <name type="synonym">Histoplasma capsulatum</name>
    <dbReference type="NCBI Taxonomy" id="5037"/>
    <lineage>
        <taxon>Eukaryota</taxon>
        <taxon>Fungi</taxon>
        <taxon>Dikarya</taxon>
        <taxon>Ascomycota</taxon>
        <taxon>Pezizomycotina</taxon>
        <taxon>Eurotiomycetes</taxon>
        <taxon>Eurotiomycetidae</taxon>
        <taxon>Onygenales</taxon>
        <taxon>Ajellomycetaceae</taxon>
        <taxon>Histoplasma</taxon>
    </lineage>
</organism>
<dbReference type="SUPFAM" id="SSF51713">
    <property type="entry name" value="tRNA-guanine transglycosylase"/>
    <property type="match status" value="1"/>
</dbReference>
<evidence type="ECO:0000313" key="7">
    <source>
        <dbReference type="EMBL" id="QSS58250.1"/>
    </source>
</evidence>